<evidence type="ECO:0000256" key="2">
    <source>
        <dbReference type="ARBA" id="ARBA00005371"/>
    </source>
</evidence>
<evidence type="ECO:0000313" key="6">
    <source>
        <dbReference type="EMBL" id="KAJ2799198.1"/>
    </source>
</evidence>
<dbReference type="GO" id="GO:0015030">
    <property type="term" value="C:Cajal body"/>
    <property type="evidence" value="ECO:0007669"/>
    <property type="project" value="UniProtKB-SubCell"/>
</dbReference>
<dbReference type="AlphaFoldDB" id="A0A9W8HTI3"/>
<feature type="region of interest" description="Disordered" evidence="4">
    <location>
        <begin position="136"/>
        <end position="186"/>
    </location>
</feature>
<evidence type="ECO:0000256" key="4">
    <source>
        <dbReference type="SAM" id="MobiDB-lite"/>
    </source>
</evidence>
<comment type="similarity">
    <text evidence="2">Belongs to the SMN family.</text>
</comment>
<feature type="compositionally biased region" description="Low complexity" evidence="4">
    <location>
        <begin position="58"/>
        <end position="79"/>
    </location>
</feature>
<dbReference type="PROSITE" id="PS50304">
    <property type="entry name" value="TUDOR"/>
    <property type="match status" value="1"/>
</dbReference>
<dbReference type="SUPFAM" id="SSF63748">
    <property type="entry name" value="Tudor/PWWP/MBT"/>
    <property type="match status" value="1"/>
</dbReference>
<feature type="domain" description="Tudor" evidence="5">
    <location>
        <begin position="86"/>
        <end position="144"/>
    </location>
</feature>
<dbReference type="CDD" id="cd04508">
    <property type="entry name" value="Tudor_SF"/>
    <property type="match status" value="1"/>
</dbReference>
<dbReference type="GO" id="GO:0003723">
    <property type="term" value="F:RNA binding"/>
    <property type="evidence" value="ECO:0007669"/>
    <property type="project" value="InterPro"/>
</dbReference>
<dbReference type="GO" id="GO:0006397">
    <property type="term" value="P:mRNA processing"/>
    <property type="evidence" value="ECO:0007669"/>
    <property type="project" value="InterPro"/>
</dbReference>
<dbReference type="EMBL" id="JANBUO010001228">
    <property type="protein sequence ID" value="KAJ2799198.1"/>
    <property type="molecule type" value="Genomic_DNA"/>
</dbReference>
<dbReference type="Pfam" id="PF06003">
    <property type="entry name" value="SMN_Tudor"/>
    <property type="match status" value="1"/>
</dbReference>
<organism evidence="6 7">
    <name type="scientific">Coemansia guatemalensis</name>
    <dbReference type="NCBI Taxonomy" id="2761395"/>
    <lineage>
        <taxon>Eukaryota</taxon>
        <taxon>Fungi</taxon>
        <taxon>Fungi incertae sedis</taxon>
        <taxon>Zoopagomycota</taxon>
        <taxon>Kickxellomycotina</taxon>
        <taxon>Kickxellomycetes</taxon>
        <taxon>Kickxellales</taxon>
        <taxon>Kickxellaceae</taxon>
        <taxon>Coemansia</taxon>
    </lineage>
</organism>
<dbReference type="SMART" id="SM00333">
    <property type="entry name" value="TUDOR"/>
    <property type="match status" value="1"/>
</dbReference>
<evidence type="ECO:0000259" key="5">
    <source>
        <dbReference type="PROSITE" id="PS50304"/>
    </source>
</evidence>
<dbReference type="Gene3D" id="2.30.30.140">
    <property type="match status" value="1"/>
</dbReference>
<protein>
    <recommendedName>
        <fullName evidence="5">Tudor domain-containing protein</fullName>
    </recommendedName>
</protein>
<name>A0A9W8HTI3_9FUNG</name>
<feature type="region of interest" description="Disordered" evidence="4">
    <location>
        <begin position="216"/>
        <end position="242"/>
    </location>
</feature>
<sequence>MDAAEIELYNQKLSEVELALSADPDNSELQQLRDEIKDLLSLSAHLQTDSPRTDKGDNNSPSTVVSPPEPSTASATDSSNPSQQHVWRVGDSCEARYTDGRFYPARVVAVRTDNVYQVTFVGYGDMQDMRAEDMRLPTSSTNNSRSDKASQSTSHASSVVANGKIEKPHAKTTKKRSGGKGAQAASSQQAWLKFAKGGSSKKLKAKAINNRSIFKSPDTITGKVGVTNSGKGMTKNPRLTRP</sequence>
<proteinExistence type="inferred from homology"/>
<evidence type="ECO:0000256" key="1">
    <source>
        <dbReference type="ARBA" id="ARBA00004408"/>
    </source>
</evidence>
<dbReference type="OrthoDB" id="79171at2759"/>
<accession>A0A9W8HTI3</accession>
<evidence type="ECO:0000313" key="7">
    <source>
        <dbReference type="Proteomes" id="UP001140094"/>
    </source>
</evidence>
<comment type="caution">
    <text evidence="6">The sequence shown here is derived from an EMBL/GenBank/DDBJ whole genome shotgun (WGS) entry which is preliminary data.</text>
</comment>
<feature type="compositionally biased region" description="Polar residues" evidence="4">
    <location>
        <begin position="137"/>
        <end position="160"/>
    </location>
</feature>
<dbReference type="Proteomes" id="UP001140094">
    <property type="component" value="Unassembled WGS sequence"/>
</dbReference>
<feature type="region of interest" description="Disordered" evidence="4">
    <location>
        <begin position="43"/>
        <end position="86"/>
    </location>
</feature>
<comment type="subcellular location">
    <subcellularLocation>
        <location evidence="1">Nucleus</location>
        <location evidence="1">Cajal body</location>
    </subcellularLocation>
</comment>
<dbReference type="InterPro" id="IPR010304">
    <property type="entry name" value="SMN_Tudor"/>
</dbReference>
<keyword evidence="3" id="KW-0539">Nucleus</keyword>
<dbReference type="InterPro" id="IPR002999">
    <property type="entry name" value="Tudor"/>
</dbReference>
<evidence type="ECO:0000256" key="3">
    <source>
        <dbReference type="ARBA" id="ARBA00023242"/>
    </source>
</evidence>
<dbReference type="GO" id="GO:0005737">
    <property type="term" value="C:cytoplasm"/>
    <property type="evidence" value="ECO:0007669"/>
    <property type="project" value="InterPro"/>
</dbReference>
<keyword evidence="7" id="KW-1185">Reference proteome</keyword>
<reference evidence="6" key="1">
    <citation type="submission" date="2022-07" db="EMBL/GenBank/DDBJ databases">
        <title>Phylogenomic reconstructions and comparative analyses of Kickxellomycotina fungi.</title>
        <authorList>
            <person name="Reynolds N.K."/>
            <person name="Stajich J.E."/>
            <person name="Barry K."/>
            <person name="Grigoriev I.V."/>
            <person name="Crous P."/>
            <person name="Smith M.E."/>
        </authorList>
    </citation>
    <scope>NUCLEOTIDE SEQUENCE</scope>
    <source>
        <strain evidence="6">NRRL 1565</strain>
    </source>
</reference>
<dbReference type="PANTHER" id="PTHR46297">
    <property type="entry name" value="ZINC FINGER CCCH-TYPE WITH G PATCH DOMAIN-CONTAINING PROTEIN"/>
    <property type="match status" value="1"/>
</dbReference>
<gene>
    <name evidence="6" type="ORF">H4R20_004532</name>
</gene>